<sequence>MAIVSTTLGSLWSGRDPGFHSDYAVEMRCAALMGVGLWRADIDGRRIFIRIGDVVHNSGVLWRICRTYGMMLRVVGRESFACTELLMDDGMWINENNSEILGEGLMSGLTILNGSVVDGVGILLLRSNAWSGSKLHLCEWLRDGWISRIPLLKYCASSKKILMGSGRVWYNDMLVEGGDRAYYSESELELWWVTIPLSISGEKRGVRVYYSDQVVDLIRVADGGCRVCVAKGCPLYTELKDLLITRDEKWFIITEGKEQNSAATQRHNELRERFTTPPIATNRYLHSVALETGF</sequence>
<dbReference type="EMBL" id="JYDJ01000309">
    <property type="protein sequence ID" value="KRX37449.1"/>
    <property type="molecule type" value="Genomic_DNA"/>
</dbReference>
<dbReference type="Proteomes" id="UP000055048">
    <property type="component" value="Unassembled WGS sequence"/>
</dbReference>
<dbReference type="AlphaFoldDB" id="A0A0V0TEK3"/>
<organism evidence="1 2">
    <name type="scientific">Trichinella murrelli</name>
    <dbReference type="NCBI Taxonomy" id="144512"/>
    <lineage>
        <taxon>Eukaryota</taxon>
        <taxon>Metazoa</taxon>
        <taxon>Ecdysozoa</taxon>
        <taxon>Nematoda</taxon>
        <taxon>Enoplea</taxon>
        <taxon>Dorylaimia</taxon>
        <taxon>Trichinellida</taxon>
        <taxon>Trichinellidae</taxon>
        <taxon>Trichinella</taxon>
    </lineage>
</organism>
<keyword evidence="2" id="KW-1185">Reference proteome</keyword>
<reference evidence="1 2" key="1">
    <citation type="submission" date="2015-01" db="EMBL/GenBank/DDBJ databases">
        <title>Evolution of Trichinella species and genotypes.</title>
        <authorList>
            <person name="Korhonen P.K."/>
            <person name="Edoardo P."/>
            <person name="Giuseppe L.R."/>
            <person name="Gasser R.B."/>
        </authorList>
    </citation>
    <scope>NUCLEOTIDE SEQUENCE [LARGE SCALE GENOMIC DNA]</scope>
    <source>
        <strain evidence="1">ISS417</strain>
    </source>
</reference>
<gene>
    <name evidence="1" type="ORF">T05_8483</name>
</gene>
<evidence type="ECO:0000313" key="1">
    <source>
        <dbReference type="EMBL" id="KRX37449.1"/>
    </source>
</evidence>
<comment type="caution">
    <text evidence="1">The sequence shown here is derived from an EMBL/GenBank/DDBJ whole genome shotgun (WGS) entry which is preliminary data.</text>
</comment>
<evidence type="ECO:0000313" key="2">
    <source>
        <dbReference type="Proteomes" id="UP000055048"/>
    </source>
</evidence>
<proteinExistence type="predicted"/>
<accession>A0A0V0TEK3</accession>
<protein>
    <submittedName>
        <fullName evidence="1">Uncharacterized protein</fullName>
    </submittedName>
</protein>
<name>A0A0V0TEK3_9BILA</name>